<dbReference type="OrthoDB" id="1684416at2759"/>
<proteinExistence type="predicted"/>
<evidence type="ECO:0000313" key="2">
    <source>
        <dbReference type="Proteomes" id="UP000504633"/>
    </source>
</evidence>
<accession>A0A6J2SSW6</accession>
<evidence type="ECO:0000313" key="3">
    <source>
        <dbReference type="RefSeq" id="XP_030079230.1"/>
    </source>
</evidence>
<dbReference type="OMA" id="KATPNPW"/>
<reference evidence="3" key="1">
    <citation type="submission" date="2025-08" db="UniProtKB">
        <authorList>
            <consortium name="RefSeq"/>
        </authorList>
    </citation>
    <scope>IDENTIFICATION</scope>
    <source>
        <strain evidence="3">15085-1641.00</strain>
        <tissue evidence="3">Whole body</tissue>
    </source>
</reference>
<dbReference type="RefSeq" id="XP_030079230.1">
    <property type="nucleotide sequence ID" value="XM_030223370.1"/>
</dbReference>
<evidence type="ECO:0000256" key="1">
    <source>
        <dbReference type="SAM" id="MobiDB-lite"/>
    </source>
</evidence>
<dbReference type="KEGG" id="dhe:115482946"/>
<feature type="region of interest" description="Disordered" evidence="1">
    <location>
        <begin position="1"/>
        <end position="21"/>
    </location>
</feature>
<dbReference type="GeneID" id="115482946"/>
<feature type="compositionally biased region" description="Basic and acidic residues" evidence="1">
    <location>
        <begin position="1"/>
        <end position="20"/>
    </location>
</feature>
<sequence>MTLSHWYRDKEMEPRQEKSKSKLASHIQQLDMRLQSIVLENNANKLLRQQAGLDKVKLSSKTNKKKLHRLPTVCHTQKLYDRNRQQELRQMQKIQRQQCQFHSHPVPDFKAMHRRWEIRNKSRQRHSTHNLTKPVTPQTLIKSMESAKRWRANRAVLERSKMKEVTLKPQLSQSSENWRQPPFVPRILSSIVKTEPFQLKSVERGKLRKQFDLWHMRKQEKRWQRRADEWAQRCHNEYVEARKLTHFKATPNPWKRIKAQI</sequence>
<organism evidence="2 3">
    <name type="scientific">Drosophila hydei</name>
    <name type="common">Fruit fly</name>
    <dbReference type="NCBI Taxonomy" id="7224"/>
    <lineage>
        <taxon>Eukaryota</taxon>
        <taxon>Metazoa</taxon>
        <taxon>Ecdysozoa</taxon>
        <taxon>Arthropoda</taxon>
        <taxon>Hexapoda</taxon>
        <taxon>Insecta</taxon>
        <taxon>Pterygota</taxon>
        <taxon>Neoptera</taxon>
        <taxon>Endopterygota</taxon>
        <taxon>Diptera</taxon>
        <taxon>Brachycera</taxon>
        <taxon>Muscomorpha</taxon>
        <taxon>Ephydroidea</taxon>
        <taxon>Drosophilidae</taxon>
        <taxon>Drosophila</taxon>
    </lineage>
</organism>
<dbReference type="Proteomes" id="UP000504633">
    <property type="component" value="Unplaced"/>
</dbReference>
<name>A0A6J2SSW6_DROHY</name>
<dbReference type="AlphaFoldDB" id="A0A6J2SSW6"/>
<protein>
    <submittedName>
        <fullName evidence="3">Uncharacterized protein LOC115482946</fullName>
    </submittedName>
</protein>
<keyword evidence="2" id="KW-1185">Reference proteome</keyword>
<gene>
    <name evidence="3" type="primary">LOC115482946</name>
</gene>